<protein>
    <submittedName>
        <fullName evidence="1">Uncharacterized protein</fullName>
    </submittedName>
</protein>
<evidence type="ECO:0000313" key="1">
    <source>
        <dbReference type="EMBL" id="WMV38184.1"/>
    </source>
</evidence>
<reference evidence="1" key="1">
    <citation type="submission" date="2023-08" db="EMBL/GenBank/DDBJ databases">
        <title>A de novo genome assembly of Solanum verrucosum Schlechtendal, a Mexican diploid species geographically isolated from the other diploid A-genome species in potato relatives.</title>
        <authorList>
            <person name="Hosaka K."/>
        </authorList>
    </citation>
    <scope>NUCLEOTIDE SEQUENCE</scope>
    <source>
        <tissue evidence="1">Young leaves</tissue>
    </source>
</reference>
<gene>
    <name evidence="1" type="ORF">MTR67_031569</name>
</gene>
<organism evidence="1 2">
    <name type="scientific">Solanum verrucosum</name>
    <dbReference type="NCBI Taxonomy" id="315347"/>
    <lineage>
        <taxon>Eukaryota</taxon>
        <taxon>Viridiplantae</taxon>
        <taxon>Streptophyta</taxon>
        <taxon>Embryophyta</taxon>
        <taxon>Tracheophyta</taxon>
        <taxon>Spermatophyta</taxon>
        <taxon>Magnoliopsida</taxon>
        <taxon>eudicotyledons</taxon>
        <taxon>Gunneridae</taxon>
        <taxon>Pentapetalae</taxon>
        <taxon>asterids</taxon>
        <taxon>lamiids</taxon>
        <taxon>Solanales</taxon>
        <taxon>Solanaceae</taxon>
        <taxon>Solanoideae</taxon>
        <taxon>Solaneae</taxon>
        <taxon>Solanum</taxon>
    </lineage>
</organism>
<dbReference type="Proteomes" id="UP001234989">
    <property type="component" value="Chromosome 7"/>
</dbReference>
<evidence type="ECO:0000313" key="2">
    <source>
        <dbReference type="Proteomes" id="UP001234989"/>
    </source>
</evidence>
<dbReference type="EMBL" id="CP133618">
    <property type="protein sequence ID" value="WMV38184.1"/>
    <property type="molecule type" value="Genomic_DNA"/>
</dbReference>
<dbReference type="PROSITE" id="PS51257">
    <property type="entry name" value="PROKAR_LIPOPROTEIN"/>
    <property type="match status" value="1"/>
</dbReference>
<dbReference type="AlphaFoldDB" id="A0AAF0U2W0"/>
<keyword evidence="2" id="KW-1185">Reference proteome</keyword>
<accession>A0AAF0U2W0</accession>
<sequence length="88" mass="10061">MARNHLPKNKRGNSPFFCFIAISCLSSASSCSRYLRGIVLRRGSLQILEQRAKFVLLAMLMLQLFRSFQPFCFFLRLSVHASTKTSNT</sequence>
<name>A0AAF0U2W0_SOLVR</name>
<proteinExistence type="predicted"/>